<feature type="domain" description="SSD" evidence="7">
    <location>
        <begin position="185"/>
        <end position="306"/>
    </location>
</feature>
<feature type="transmembrane region" description="Helical" evidence="6">
    <location>
        <begin position="208"/>
        <end position="231"/>
    </location>
</feature>
<keyword evidence="4 6" id="KW-1133">Transmembrane helix</keyword>
<dbReference type="PANTHER" id="PTHR33406">
    <property type="entry name" value="MEMBRANE PROTEIN MJ1562-RELATED"/>
    <property type="match status" value="1"/>
</dbReference>
<dbReference type="Gene3D" id="1.20.1640.10">
    <property type="entry name" value="Multidrug efflux transporter AcrB transmembrane domain"/>
    <property type="match status" value="2"/>
</dbReference>
<feature type="transmembrane region" description="Helical" evidence="6">
    <location>
        <begin position="252"/>
        <end position="273"/>
    </location>
</feature>
<evidence type="ECO:0000256" key="4">
    <source>
        <dbReference type="ARBA" id="ARBA00022989"/>
    </source>
</evidence>
<evidence type="ECO:0000313" key="8">
    <source>
        <dbReference type="EMBL" id="MDA0182106.1"/>
    </source>
</evidence>
<evidence type="ECO:0000313" key="9">
    <source>
        <dbReference type="Proteomes" id="UP001147653"/>
    </source>
</evidence>
<feature type="transmembrane region" description="Helical" evidence="6">
    <location>
        <begin position="481"/>
        <end position="501"/>
    </location>
</feature>
<evidence type="ECO:0000259" key="7">
    <source>
        <dbReference type="PROSITE" id="PS50156"/>
    </source>
</evidence>
<dbReference type="PANTHER" id="PTHR33406:SF13">
    <property type="entry name" value="MEMBRANE PROTEIN YDFJ"/>
    <property type="match status" value="1"/>
</dbReference>
<feature type="transmembrane region" description="Helical" evidence="6">
    <location>
        <begin position="20"/>
        <end position="40"/>
    </location>
</feature>
<sequence length="675" mass="70177">MSIQSLAAYATRHPRRVLSVWGVVVLVSLGLIGALLGGGLTSESKLTNHPESERAAQLKDVAEQGGEIVVVRNEALRADEPAFAAHIAPLGGAPVTSEDGHAVAIALTTDEEDIEGVIAQVHALDRGGFHASIAGEQTLERDFTVLSEEDLANGELKFGLPAALIVLLLVVGTLAGAAIPMAMAVISIVVALGLTALVGQVFELNLFITNMVVAMGLALGIDYSLFIVARLREERAAGADTRAAILTVSGTATRAVVFSGSAFVLAMSAMLLVPDTTLRSLGLGAVLVGLVSVVVALTFHPALLMVLGDRVERGRVPFVGRRETTVWARVVGAVLRRPALSLAAAVLVMLALATPVLGLQLGSAGASSLPDAAVAKQGLAALQQDFSAGATDPVEIVVDGPMTGADALRAELARDRDFAASSVTGNTISVPLTVEPSSERASAAIDRLRDEYVPRAFGATPAYVGGSPAEERDAFAVNARWLPIVIAFVLTLSFVLLLLAFRSLAIPLTAIAVNLLSVGAAYGVLVLVFQHGVGASLLGFTQVERVESWVPIFLFSVLFGLSMDYQVFLLSRIQERWAQTGDTAGAIAHGVTSTARLITGAAAIIVVVFSGFATGQLVAFQEMGFGMGAALALDATLVRLVLIPAAMALLGERNWALPRGLRRLPDLRVEGVSAG</sequence>
<proteinExistence type="predicted"/>
<keyword evidence="2" id="KW-1003">Cell membrane</keyword>
<dbReference type="RefSeq" id="WP_270026466.1">
    <property type="nucleotide sequence ID" value="NZ_JAPDDP010000030.1"/>
</dbReference>
<reference evidence="8" key="1">
    <citation type="submission" date="2022-10" db="EMBL/GenBank/DDBJ databases">
        <title>The WGS of Solirubrobacter phytolaccae KCTC 29190.</title>
        <authorList>
            <person name="Jiang Z."/>
        </authorList>
    </citation>
    <scope>NUCLEOTIDE SEQUENCE</scope>
    <source>
        <strain evidence="8">KCTC 29190</strain>
    </source>
</reference>
<evidence type="ECO:0000256" key="1">
    <source>
        <dbReference type="ARBA" id="ARBA00004651"/>
    </source>
</evidence>
<dbReference type="AlphaFoldDB" id="A0A9X3SA13"/>
<evidence type="ECO:0000256" key="5">
    <source>
        <dbReference type="ARBA" id="ARBA00023136"/>
    </source>
</evidence>
<dbReference type="InterPro" id="IPR050545">
    <property type="entry name" value="Mycobact_MmpL"/>
</dbReference>
<keyword evidence="5 6" id="KW-0472">Membrane</keyword>
<evidence type="ECO:0000256" key="2">
    <source>
        <dbReference type="ARBA" id="ARBA00022475"/>
    </source>
</evidence>
<feature type="transmembrane region" description="Helical" evidence="6">
    <location>
        <begin position="625"/>
        <end position="650"/>
    </location>
</feature>
<dbReference type="Pfam" id="PF03176">
    <property type="entry name" value="MMPL"/>
    <property type="match status" value="2"/>
</dbReference>
<keyword evidence="3 6" id="KW-0812">Transmembrane</keyword>
<dbReference type="SUPFAM" id="SSF82866">
    <property type="entry name" value="Multidrug efflux transporter AcrB transmembrane domain"/>
    <property type="match status" value="2"/>
</dbReference>
<feature type="transmembrane region" description="Helical" evidence="6">
    <location>
        <begin position="158"/>
        <end position="177"/>
    </location>
</feature>
<feature type="transmembrane region" description="Helical" evidence="6">
    <location>
        <begin position="184"/>
        <end position="202"/>
    </location>
</feature>
<gene>
    <name evidence="8" type="ORF">OJ997_17505</name>
</gene>
<feature type="transmembrane region" description="Helical" evidence="6">
    <location>
        <begin position="508"/>
        <end position="529"/>
    </location>
</feature>
<protein>
    <submittedName>
        <fullName evidence="8">MMPL family transporter</fullName>
    </submittedName>
</protein>
<dbReference type="Proteomes" id="UP001147653">
    <property type="component" value="Unassembled WGS sequence"/>
</dbReference>
<organism evidence="8 9">
    <name type="scientific">Solirubrobacter phytolaccae</name>
    <dbReference type="NCBI Taxonomy" id="1404360"/>
    <lineage>
        <taxon>Bacteria</taxon>
        <taxon>Bacillati</taxon>
        <taxon>Actinomycetota</taxon>
        <taxon>Thermoleophilia</taxon>
        <taxon>Solirubrobacterales</taxon>
        <taxon>Solirubrobacteraceae</taxon>
        <taxon>Solirubrobacter</taxon>
    </lineage>
</organism>
<dbReference type="InterPro" id="IPR000731">
    <property type="entry name" value="SSD"/>
</dbReference>
<evidence type="ECO:0000256" key="3">
    <source>
        <dbReference type="ARBA" id="ARBA00022692"/>
    </source>
</evidence>
<feature type="transmembrane region" description="Helical" evidence="6">
    <location>
        <begin position="339"/>
        <end position="361"/>
    </location>
</feature>
<dbReference type="InterPro" id="IPR004869">
    <property type="entry name" value="MMPL_dom"/>
</dbReference>
<comment type="subcellular location">
    <subcellularLocation>
        <location evidence="1">Cell membrane</location>
        <topology evidence="1">Multi-pass membrane protein</topology>
    </subcellularLocation>
</comment>
<dbReference type="GO" id="GO:0005886">
    <property type="term" value="C:plasma membrane"/>
    <property type="evidence" value="ECO:0007669"/>
    <property type="project" value="UniProtKB-SubCell"/>
</dbReference>
<feature type="transmembrane region" description="Helical" evidence="6">
    <location>
        <begin position="285"/>
        <end position="307"/>
    </location>
</feature>
<name>A0A9X3SA13_9ACTN</name>
<dbReference type="EMBL" id="JAPDDP010000030">
    <property type="protein sequence ID" value="MDA0182106.1"/>
    <property type="molecule type" value="Genomic_DNA"/>
</dbReference>
<evidence type="ECO:0000256" key="6">
    <source>
        <dbReference type="SAM" id="Phobius"/>
    </source>
</evidence>
<feature type="transmembrane region" description="Helical" evidence="6">
    <location>
        <begin position="597"/>
        <end position="619"/>
    </location>
</feature>
<keyword evidence="9" id="KW-1185">Reference proteome</keyword>
<accession>A0A9X3SA13</accession>
<dbReference type="PROSITE" id="PS50156">
    <property type="entry name" value="SSD"/>
    <property type="match status" value="1"/>
</dbReference>
<feature type="transmembrane region" description="Helical" evidence="6">
    <location>
        <begin position="549"/>
        <end position="570"/>
    </location>
</feature>
<comment type="caution">
    <text evidence="8">The sequence shown here is derived from an EMBL/GenBank/DDBJ whole genome shotgun (WGS) entry which is preliminary data.</text>
</comment>